<dbReference type="Gene3D" id="1.10.1470.10">
    <property type="entry name" value="YjbJ"/>
    <property type="match status" value="1"/>
</dbReference>
<accession>A0A5C5V7Z3</accession>
<evidence type="ECO:0000313" key="2">
    <source>
        <dbReference type="Proteomes" id="UP000316714"/>
    </source>
</evidence>
<keyword evidence="2" id="KW-1185">Reference proteome</keyword>
<protein>
    <submittedName>
        <fullName evidence="1">Uncharacterized protein</fullName>
    </submittedName>
</protein>
<dbReference type="SUPFAM" id="SSF69047">
    <property type="entry name" value="Hypothetical protein YjbJ"/>
    <property type="match status" value="1"/>
</dbReference>
<dbReference type="InterPro" id="IPR036629">
    <property type="entry name" value="YjbJ_sf"/>
</dbReference>
<sequence length="78" mass="8926">MSWEVIERDWKFVCNQVLLTWGKLSEDDLVFIAGDRDRFVDLYVQRYGVDRERATARVDAFAENLALTSPAAALTTPC</sequence>
<gene>
    <name evidence="1" type="ORF">KOR34_37080</name>
</gene>
<dbReference type="OrthoDB" id="9796058at2"/>
<dbReference type="EMBL" id="SIHJ01000002">
    <property type="protein sequence ID" value="TWT33872.1"/>
    <property type="molecule type" value="Genomic_DNA"/>
</dbReference>
<dbReference type="Proteomes" id="UP000316714">
    <property type="component" value="Unassembled WGS sequence"/>
</dbReference>
<dbReference type="RefSeq" id="WP_146566850.1">
    <property type="nucleotide sequence ID" value="NZ_SIHJ01000002.1"/>
</dbReference>
<reference evidence="1 2" key="1">
    <citation type="submission" date="2019-02" db="EMBL/GenBank/DDBJ databases">
        <title>Deep-cultivation of Planctomycetes and their phenomic and genomic characterization uncovers novel biology.</title>
        <authorList>
            <person name="Wiegand S."/>
            <person name="Jogler M."/>
            <person name="Boedeker C."/>
            <person name="Pinto D."/>
            <person name="Vollmers J."/>
            <person name="Rivas-Marin E."/>
            <person name="Kohn T."/>
            <person name="Peeters S.H."/>
            <person name="Heuer A."/>
            <person name="Rast P."/>
            <person name="Oberbeckmann S."/>
            <person name="Bunk B."/>
            <person name="Jeske O."/>
            <person name="Meyerdierks A."/>
            <person name="Storesund J.E."/>
            <person name="Kallscheuer N."/>
            <person name="Luecker S."/>
            <person name="Lage O.M."/>
            <person name="Pohl T."/>
            <person name="Merkel B.J."/>
            <person name="Hornburger P."/>
            <person name="Mueller R.-W."/>
            <person name="Bruemmer F."/>
            <person name="Labrenz M."/>
            <person name="Spormann A.M."/>
            <person name="Op Den Camp H."/>
            <person name="Overmann J."/>
            <person name="Amann R."/>
            <person name="Jetten M.S.M."/>
            <person name="Mascher T."/>
            <person name="Medema M.H."/>
            <person name="Devos D.P."/>
            <person name="Kaster A.-K."/>
            <person name="Ovreas L."/>
            <person name="Rohde M."/>
            <person name="Galperin M.Y."/>
            <person name="Jogler C."/>
        </authorList>
    </citation>
    <scope>NUCLEOTIDE SEQUENCE [LARGE SCALE GENOMIC DNA]</scope>
    <source>
        <strain evidence="1 2">KOR34</strain>
    </source>
</reference>
<evidence type="ECO:0000313" key="1">
    <source>
        <dbReference type="EMBL" id="TWT33872.1"/>
    </source>
</evidence>
<comment type="caution">
    <text evidence="1">The sequence shown here is derived from an EMBL/GenBank/DDBJ whole genome shotgun (WGS) entry which is preliminary data.</text>
</comment>
<proteinExistence type="predicted"/>
<name>A0A5C5V7Z3_9BACT</name>
<organism evidence="1 2">
    <name type="scientific">Posidoniimonas corsicana</name>
    <dbReference type="NCBI Taxonomy" id="1938618"/>
    <lineage>
        <taxon>Bacteria</taxon>
        <taxon>Pseudomonadati</taxon>
        <taxon>Planctomycetota</taxon>
        <taxon>Planctomycetia</taxon>
        <taxon>Pirellulales</taxon>
        <taxon>Lacipirellulaceae</taxon>
        <taxon>Posidoniimonas</taxon>
    </lineage>
</organism>
<dbReference type="AlphaFoldDB" id="A0A5C5V7Z3"/>